<accession>A0A3B1APY3</accession>
<proteinExistence type="predicted"/>
<organism evidence="1">
    <name type="scientific">hydrothermal vent metagenome</name>
    <dbReference type="NCBI Taxonomy" id="652676"/>
    <lineage>
        <taxon>unclassified sequences</taxon>
        <taxon>metagenomes</taxon>
        <taxon>ecological metagenomes</taxon>
    </lineage>
</organism>
<sequence length="168" mass="19650">MNKSSRQIQDLFNDSKQPKGILLASKLAQYYRQTLTAKASRIFERADITLLAWWPNCQASLLSIYEQEFLMCWQHYDQVVTTDTASLETMQSLLSCLYVEFKILQVFERRLSPPRKVLPNDVNDIGATLLFDLYQDVIQHQDTQQQQMLNNWITQLTTLNWTQALQSL</sequence>
<name>A0A3B1APY3_9ZZZZ</name>
<reference evidence="1" key="1">
    <citation type="submission" date="2018-06" db="EMBL/GenBank/DDBJ databases">
        <authorList>
            <person name="Zhirakovskaya E."/>
        </authorList>
    </citation>
    <scope>NUCLEOTIDE SEQUENCE</scope>
</reference>
<gene>
    <name evidence="1" type="ORF">MNBD_GAMMA22-825</name>
</gene>
<evidence type="ECO:0000313" key="1">
    <source>
        <dbReference type="EMBL" id="VAW96014.1"/>
    </source>
</evidence>
<dbReference type="EMBL" id="UOFS01000025">
    <property type="protein sequence ID" value="VAW96014.1"/>
    <property type="molecule type" value="Genomic_DNA"/>
</dbReference>
<protein>
    <submittedName>
        <fullName evidence="1">Uncharacterized protein</fullName>
    </submittedName>
</protein>
<dbReference type="AlphaFoldDB" id="A0A3B1APY3"/>